<dbReference type="Proteomes" id="UP001057402">
    <property type="component" value="Chromosome 2"/>
</dbReference>
<keyword evidence="2" id="KW-1185">Reference proteome</keyword>
<proteinExistence type="predicted"/>
<name>A0ACB9SC09_9MYRT</name>
<dbReference type="EMBL" id="CM042881">
    <property type="protein sequence ID" value="KAI4387018.1"/>
    <property type="molecule type" value="Genomic_DNA"/>
</dbReference>
<reference evidence="2" key="1">
    <citation type="journal article" date="2023" name="Front. Plant Sci.">
        <title>Chromosomal-level genome assembly of Melastoma candidum provides insights into trichome evolution.</title>
        <authorList>
            <person name="Zhong Y."/>
            <person name="Wu W."/>
            <person name="Sun C."/>
            <person name="Zou P."/>
            <person name="Liu Y."/>
            <person name="Dai S."/>
            <person name="Zhou R."/>
        </authorList>
    </citation>
    <scope>NUCLEOTIDE SEQUENCE [LARGE SCALE GENOMIC DNA]</scope>
</reference>
<organism evidence="1 2">
    <name type="scientific">Melastoma candidum</name>
    <dbReference type="NCBI Taxonomy" id="119954"/>
    <lineage>
        <taxon>Eukaryota</taxon>
        <taxon>Viridiplantae</taxon>
        <taxon>Streptophyta</taxon>
        <taxon>Embryophyta</taxon>
        <taxon>Tracheophyta</taxon>
        <taxon>Spermatophyta</taxon>
        <taxon>Magnoliopsida</taxon>
        <taxon>eudicotyledons</taxon>
        <taxon>Gunneridae</taxon>
        <taxon>Pentapetalae</taxon>
        <taxon>rosids</taxon>
        <taxon>malvids</taxon>
        <taxon>Myrtales</taxon>
        <taxon>Melastomataceae</taxon>
        <taxon>Melastomatoideae</taxon>
        <taxon>Melastomateae</taxon>
        <taxon>Melastoma</taxon>
    </lineage>
</organism>
<comment type="caution">
    <text evidence="1">The sequence shown here is derived from an EMBL/GenBank/DDBJ whole genome shotgun (WGS) entry which is preliminary data.</text>
</comment>
<protein>
    <submittedName>
        <fullName evidence="1">Uncharacterized protein</fullName>
    </submittedName>
</protein>
<gene>
    <name evidence="1" type="ORF">MLD38_004885</name>
</gene>
<evidence type="ECO:0000313" key="2">
    <source>
        <dbReference type="Proteomes" id="UP001057402"/>
    </source>
</evidence>
<sequence length="1085" mass="121862">MSSGRQVTMRDLTEEAKKRIVVLAICVVGLSYLMSLTSSSVWVNLPAAAVLIIALRYVLLDFEMKRKASAYNNRKATIKKGSSENTLEVPKIVRRANWRRKVDSPIIEDAMEQFTRHLISEWVTDLWYHKLTPDREGPEELVHIIIDVLAEISDRARNVNLIDLLTRDVVSLVCTHLEVFRYSQAKIEKQAATQLSTERLDCELRKFLAFENKLHPALFSAEAEHKVLQHVMEGLILFTFKTEDLQCSFFRYIVRELLACALMRPVINLANPRFINERIELFIISRNKSSRNSGTGQGASPSKNVSSGASVDQFSRYVDPSVTGVELVQLKMNPPKSASETTADKVGTDANLLKDPLLSLDTRSSRSWNSLPGDTANDDHRGLQHHRSAGEWGEMLDVMSRRKAQALAPEHFDNMWTKGRNYRQREGDNRVSEPVPQVNSIQKAVARNDQSSLSNPKKGKPLNGTNLLVSTSSNSRENSYIQVNQSFPGGNQLSDITEDDELNHMILEEVDSPSSSYTSEDEDATTVTGIGSPGKRVWDGKSKRNMALSHIHHPLESSEVNKNARKTSRHLLYQSFSSNQSNRKRSRLNSKKVHVWQEVERTSFLSGDGQDLLNASRNGDDVSSGDSDDGTLRGTDSGTAVTSPTTSESKPESSVRNAKSLLSSLAMDSFMKLRCEVLGANIVKSGSKTFAVYSISVTDINNHCWSIKRRFRHFEELHRRLKEFPEYNLHLPPKHFLSAGLDVSVIKERCKLLDKYLKSLMQLQRVSGSIEVWDFLSVDSQTYYFSNSFSIIETLSVSLDDKPSSERNQRVSGGTGSVMSPSPVERENSLPYIESAIRLRRDTGATLAKNTNERTVNSSVNNASEEISNVLLDAGSDPSLPSEWVPPNLSIPLLDLVEVVFQVQDGGWIRRKAFWVAKQVLHLGMGDAFDDWLIDKILLLRKGSVIASGIKRVEQILWPDGIFITKHPKRQQPPQTANSPKSGPPTPQISTPLLTAEQQLEAERRAKFVYEIMIDKAPAAVVGLVGRKEYEQSAKDLYLFLQSTVCLKLLVFDLLELLLLSLFPEMDNVFKQLHEEKHQFGEFKP</sequence>
<accession>A0ACB9SC09</accession>
<evidence type="ECO:0000313" key="1">
    <source>
        <dbReference type="EMBL" id="KAI4387018.1"/>
    </source>
</evidence>